<evidence type="ECO:0000313" key="2">
    <source>
        <dbReference type="EMBL" id="MFD2569343.1"/>
    </source>
</evidence>
<dbReference type="Gene3D" id="3.30.450.40">
    <property type="match status" value="1"/>
</dbReference>
<dbReference type="InterPro" id="IPR003018">
    <property type="entry name" value="GAF"/>
</dbReference>
<protein>
    <submittedName>
        <fullName evidence="2">GAF domain-containing protein</fullName>
    </submittedName>
</protein>
<dbReference type="InterPro" id="IPR029016">
    <property type="entry name" value="GAF-like_dom_sf"/>
</dbReference>
<feature type="domain" description="GAF" evidence="1">
    <location>
        <begin position="24"/>
        <end position="167"/>
    </location>
</feature>
<name>A0ABW5LX26_9BACT</name>
<dbReference type="SUPFAM" id="SSF55781">
    <property type="entry name" value="GAF domain-like"/>
    <property type="match status" value="1"/>
</dbReference>
<sequence>MAIPPPEEDKRVEALKSYDILDSLPEQDYDDITKLASEICQTSISLISLIDDSRQWFKSNHGLNVRETPREYAFCSHAIINPYETLIVTDSRTDERFAGNPLVLGDPYVTFYAGVPLVDSEGYALGSLCVIDQEVKELTSGQLSALKILAKQVVNLLELRKSNKALTTITRILEQRNTELDQMVHVIRNDVKPNILVLSDTIQLLENELSRPQEANDILSQTIGTVNKIKEDLNRLDHFN</sequence>
<gene>
    <name evidence="2" type="ORF">ACFSUS_01780</name>
</gene>
<dbReference type="Pfam" id="PF01590">
    <property type="entry name" value="GAF"/>
    <property type="match status" value="1"/>
</dbReference>
<dbReference type="PANTHER" id="PTHR43102">
    <property type="entry name" value="SLR1143 PROTEIN"/>
    <property type="match status" value="1"/>
</dbReference>
<proteinExistence type="predicted"/>
<keyword evidence="3" id="KW-1185">Reference proteome</keyword>
<reference evidence="3" key="1">
    <citation type="journal article" date="2019" name="Int. J. Syst. Evol. Microbiol.">
        <title>The Global Catalogue of Microorganisms (GCM) 10K type strain sequencing project: providing services to taxonomists for standard genome sequencing and annotation.</title>
        <authorList>
            <consortium name="The Broad Institute Genomics Platform"/>
            <consortium name="The Broad Institute Genome Sequencing Center for Infectious Disease"/>
            <person name="Wu L."/>
            <person name="Ma J."/>
        </authorList>
    </citation>
    <scope>NUCLEOTIDE SEQUENCE [LARGE SCALE GENOMIC DNA]</scope>
    <source>
        <strain evidence="3">KCTC 42805</strain>
    </source>
</reference>
<comment type="caution">
    <text evidence="2">The sequence shown here is derived from an EMBL/GenBank/DDBJ whole genome shotgun (WGS) entry which is preliminary data.</text>
</comment>
<accession>A0ABW5LX26</accession>
<dbReference type="SMART" id="SM00065">
    <property type="entry name" value="GAF"/>
    <property type="match status" value="1"/>
</dbReference>
<organism evidence="2 3">
    <name type="scientific">Spirosoma soli</name>
    <dbReference type="NCBI Taxonomy" id="1770529"/>
    <lineage>
        <taxon>Bacteria</taxon>
        <taxon>Pseudomonadati</taxon>
        <taxon>Bacteroidota</taxon>
        <taxon>Cytophagia</taxon>
        <taxon>Cytophagales</taxon>
        <taxon>Cytophagaceae</taxon>
        <taxon>Spirosoma</taxon>
    </lineage>
</organism>
<dbReference type="PANTHER" id="PTHR43102:SF2">
    <property type="entry name" value="GAF DOMAIN-CONTAINING PROTEIN"/>
    <property type="match status" value="1"/>
</dbReference>
<dbReference type="EMBL" id="JBHULN010000001">
    <property type="protein sequence ID" value="MFD2569343.1"/>
    <property type="molecule type" value="Genomic_DNA"/>
</dbReference>
<evidence type="ECO:0000313" key="3">
    <source>
        <dbReference type="Proteomes" id="UP001597469"/>
    </source>
</evidence>
<dbReference type="Proteomes" id="UP001597469">
    <property type="component" value="Unassembled WGS sequence"/>
</dbReference>
<dbReference type="RefSeq" id="WP_381518231.1">
    <property type="nucleotide sequence ID" value="NZ_JBHULN010000001.1"/>
</dbReference>
<evidence type="ECO:0000259" key="1">
    <source>
        <dbReference type="SMART" id="SM00065"/>
    </source>
</evidence>